<organism evidence="2 3">
    <name type="scientific">Serpentinicella alkaliphila</name>
    <dbReference type="NCBI Taxonomy" id="1734049"/>
    <lineage>
        <taxon>Bacteria</taxon>
        <taxon>Bacillati</taxon>
        <taxon>Bacillota</taxon>
        <taxon>Clostridia</taxon>
        <taxon>Peptostreptococcales</taxon>
        <taxon>Natronincolaceae</taxon>
        <taxon>Serpentinicella</taxon>
    </lineage>
</organism>
<proteinExistence type="predicted"/>
<evidence type="ECO:0000313" key="3">
    <source>
        <dbReference type="Proteomes" id="UP000295504"/>
    </source>
</evidence>
<keyword evidence="3" id="KW-1185">Reference proteome</keyword>
<dbReference type="AlphaFoldDB" id="A0A4R2T3S8"/>
<accession>A0A4R2T3S8</accession>
<name>A0A4R2T3S8_9FIRM</name>
<dbReference type="SMART" id="SM00530">
    <property type="entry name" value="HTH_XRE"/>
    <property type="match status" value="1"/>
</dbReference>
<evidence type="ECO:0000259" key="1">
    <source>
        <dbReference type="PROSITE" id="PS50943"/>
    </source>
</evidence>
<dbReference type="SUPFAM" id="SSF47413">
    <property type="entry name" value="lambda repressor-like DNA-binding domains"/>
    <property type="match status" value="1"/>
</dbReference>
<dbReference type="Gene3D" id="3.30.450.20">
    <property type="entry name" value="PAS domain"/>
    <property type="match status" value="1"/>
</dbReference>
<dbReference type="PROSITE" id="PS50943">
    <property type="entry name" value="HTH_CROC1"/>
    <property type="match status" value="1"/>
</dbReference>
<dbReference type="InterPro" id="IPR010982">
    <property type="entry name" value="Lambda_DNA-bd_dom_sf"/>
</dbReference>
<protein>
    <submittedName>
        <fullName evidence="2">Transcriptional regulator with XRE-family HTH domain</fullName>
    </submittedName>
</protein>
<dbReference type="GO" id="GO:0003677">
    <property type="term" value="F:DNA binding"/>
    <property type="evidence" value="ECO:0007669"/>
    <property type="project" value="InterPro"/>
</dbReference>
<dbReference type="Pfam" id="PF01381">
    <property type="entry name" value="HTH_3"/>
    <property type="match status" value="1"/>
</dbReference>
<reference evidence="2 3" key="1">
    <citation type="submission" date="2019-03" db="EMBL/GenBank/DDBJ databases">
        <title>Genomic Encyclopedia of Type Strains, Phase IV (KMG-IV): sequencing the most valuable type-strain genomes for metagenomic binning, comparative biology and taxonomic classification.</title>
        <authorList>
            <person name="Goeker M."/>
        </authorList>
    </citation>
    <scope>NUCLEOTIDE SEQUENCE [LARGE SCALE GENOMIC DNA]</scope>
    <source>
        <strain evidence="2 3">DSM 100013</strain>
    </source>
</reference>
<evidence type="ECO:0000313" key="2">
    <source>
        <dbReference type="EMBL" id="TCP97619.1"/>
    </source>
</evidence>
<comment type="caution">
    <text evidence="2">The sequence shown here is derived from an EMBL/GenBank/DDBJ whole genome shotgun (WGS) entry which is preliminary data.</text>
</comment>
<feature type="domain" description="HTH cro/C1-type" evidence="1">
    <location>
        <begin position="7"/>
        <end position="61"/>
    </location>
</feature>
<dbReference type="InterPro" id="IPR000014">
    <property type="entry name" value="PAS"/>
</dbReference>
<dbReference type="Gene3D" id="1.10.260.40">
    <property type="entry name" value="lambda repressor-like DNA-binding domains"/>
    <property type="match status" value="1"/>
</dbReference>
<dbReference type="CDD" id="cd00130">
    <property type="entry name" value="PAS"/>
    <property type="match status" value="1"/>
</dbReference>
<dbReference type="EMBL" id="SLYC01000045">
    <property type="protein sequence ID" value="TCP97619.1"/>
    <property type="molecule type" value="Genomic_DNA"/>
</dbReference>
<dbReference type="InterPro" id="IPR035965">
    <property type="entry name" value="PAS-like_dom_sf"/>
</dbReference>
<gene>
    <name evidence="2" type="ORF">EDD79_104525</name>
</gene>
<dbReference type="InterPro" id="IPR001387">
    <property type="entry name" value="Cro/C1-type_HTH"/>
</dbReference>
<dbReference type="Proteomes" id="UP000295504">
    <property type="component" value="Unassembled WGS sequence"/>
</dbReference>
<dbReference type="CDD" id="cd00093">
    <property type="entry name" value="HTH_XRE"/>
    <property type="match status" value="1"/>
</dbReference>
<sequence length="221" mass="25956">MTFGKYLKRIRKGLMSQRELAEKVGVGYPYISKLENDVEPPPSDDLLIKLSEALSVDEEEVFSMANKLPPNIREYLIQDISVVKVVEKLKEDLLMKFLISHYDEILEDKENLFWYFFNTNKRTMLLVDPETLQIVNANDAATIFYNYSKSELMNMKISEINTLPKEEIIQEIKKAKLQERNFFNFRHKLNNNIIVDVKVKSTPIVLDKRIYLCSVIEEVKR</sequence>
<dbReference type="RefSeq" id="WP_132849470.1">
    <property type="nucleotide sequence ID" value="NZ_CP058648.1"/>
</dbReference>
<dbReference type="OrthoDB" id="9811208at2"/>
<dbReference type="SUPFAM" id="SSF55785">
    <property type="entry name" value="PYP-like sensor domain (PAS domain)"/>
    <property type="match status" value="1"/>
</dbReference>